<dbReference type="RefSeq" id="WP_044192822.1">
    <property type="nucleotide sequence ID" value="NZ_JMCB01000011.1"/>
</dbReference>
<evidence type="ECO:0000313" key="3">
    <source>
        <dbReference type="Proteomes" id="UP000028725"/>
    </source>
</evidence>
<evidence type="ECO:0000256" key="1">
    <source>
        <dbReference type="SAM" id="MobiDB-lite"/>
    </source>
</evidence>
<dbReference type="Proteomes" id="UP000028725">
    <property type="component" value="Unassembled WGS sequence"/>
</dbReference>
<gene>
    <name evidence="2" type="ORF">DB31_1227</name>
</gene>
<dbReference type="EMBL" id="JMCB01000011">
    <property type="protein sequence ID" value="KFE66162.1"/>
    <property type="molecule type" value="Genomic_DNA"/>
</dbReference>
<keyword evidence="2" id="KW-0449">Lipoprotein</keyword>
<dbReference type="PROSITE" id="PS51257">
    <property type="entry name" value="PROKAR_LIPOPROTEIN"/>
    <property type="match status" value="1"/>
</dbReference>
<evidence type="ECO:0000313" key="2">
    <source>
        <dbReference type="EMBL" id="KFE66162.1"/>
    </source>
</evidence>
<organism evidence="2 3">
    <name type="scientific">Hyalangium minutum</name>
    <dbReference type="NCBI Taxonomy" id="394096"/>
    <lineage>
        <taxon>Bacteria</taxon>
        <taxon>Pseudomonadati</taxon>
        <taxon>Myxococcota</taxon>
        <taxon>Myxococcia</taxon>
        <taxon>Myxococcales</taxon>
        <taxon>Cystobacterineae</taxon>
        <taxon>Archangiaceae</taxon>
        <taxon>Hyalangium</taxon>
    </lineage>
</organism>
<dbReference type="OrthoDB" id="5520496at2"/>
<protein>
    <submittedName>
        <fullName evidence="2">Putative lipoprotein</fullName>
    </submittedName>
</protein>
<proteinExistence type="predicted"/>
<sequence>MNFRPLTLCALLLGLTAGCSKPITQDPMPDNSKPTQPETPTTGAGQGQQAVYTIRNSGIRCFAPPCPTHLAQPASDPTGDAIQIHEIDFQDINPSEQQREALMRKADESPEGLKVEAVLEKKLKAGPSGDATVLRVKKVLQ</sequence>
<keyword evidence="3" id="KW-1185">Reference proteome</keyword>
<name>A0A085WEP9_9BACT</name>
<accession>A0A085WEP9</accession>
<feature type="region of interest" description="Disordered" evidence="1">
    <location>
        <begin position="23"/>
        <end position="48"/>
    </location>
</feature>
<comment type="caution">
    <text evidence="2">The sequence shown here is derived from an EMBL/GenBank/DDBJ whole genome shotgun (WGS) entry which is preliminary data.</text>
</comment>
<feature type="compositionally biased region" description="Polar residues" evidence="1">
    <location>
        <begin position="32"/>
        <end position="48"/>
    </location>
</feature>
<reference evidence="2 3" key="1">
    <citation type="submission" date="2014-04" db="EMBL/GenBank/DDBJ databases">
        <title>Genome assembly of Hyalangium minutum DSM 14724.</title>
        <authorList>
            <person name="Sharma G."/>
            <person name="Subramanian S."/>
        </authorList>
    </citation>
    <scope>NUCLEOTIDE SEQUENCE [LARGE SCALE GENOMIC DNA]</scope>
    <source>
        <strain evidence="2 3">DSM 14724</strain>
    </source>
</reference>
<dbReference type="AlphaFoldDB" id="A0A085WEP9"/>